<dbReference type="Proteomes" id="UP000265926">
    <property type="component" value="Unassembled WGS sequence"/>
</dbReference>
<gene>
    <name evidence="4" type="ORF">D1614_06705</name>
</gene>
<evidence type="ECO:0000313" key="4">
    <source>
        <dbReference type="EMBL" id="RIJ49237.1"/>
    </source>
</evidence>
<dbReference type="SUPFAM" id="SSF53271">
    <property type="entry name" value="PRTase-like"/>
    <property type="match status" value="1"/>
</dbReference>
<dbReference type="PANTHER" id="PTHR43363">
    <property type="entry name" value="HYPOXANTHINE PHOSPHORIBOSYLTRANSFERASE"/>
    <property type="match status" value="1"/>
</dbReference>
<sequence length="132" mass="14682">MVPLSFKEITKRLKTIDFPPVDIVVGIGTGGVPAATMVAYHLDAELQVLTMNYRDEQNNPRYEAPVVLAQPNWQLQGKRILLVDDVSVSGKTMNAALELLKGLDVKTCAMKGKADFVLFPEVKDCVKWPWKP</sequence>
<dbReference type="Pfam" id="PF00156">
    <property type="entry name" value="Pribosyltran"/>
    <property type="match status" value="1"/>
</dbReference>
<evidence type="ECO:0000313" key="5">
    <source>
        <dbReference type="Proteomes" id="UP000265926"/>
    </source>
</evidence>
<feature type="domain" description="Phosphoribosyltransferase" evidence="3">
    <location>
        <begin position="21"/>
        <end position="106"/>
    </location>
</feature>
<keyword evidence="5" id="KW-1185">Reference proteome</keyword>
<dbReference type="EMBL" id="QWGR01000003">
    <property type="protein sequence ID" value="RIJ49237.1"/>
    <property type="molecule type" value="Genomic_DNA"/>
</dbReference>
<dbReference type="AlphaFoldDB" id="A0A399T4V7"/>
<dbReference type="PANTHER" id="PTHR43363:SF1">
    <property type="entry name" value="HYPOXANTHINE-GUANINE PHOSPHORIBOSYLTRANSFERASE"/>
    <property type="match status" value="1"/>
</dbReference>
<dbReference type="OrthoDB" id="997861at2"/>
<comment type="caution">
    <text evidence="4">The sequence shown here is derived from an EMBL/GenBank/DDBJ whole genome shotgun (WGS) entry which is preliminary data.</text>
</comment>
<dbReference type="InterPro" id="IPR000836">
    <property type="entry name" value="PRTase_dom"/>
</dbReference>
<dbReference type="Gene3D" id="3.40.50.2020">
    <property type="match status" value="1"/>
</dbReference>
<protein>
    <submittedName>
        <fullName evidence="4">Phosphoribosyltransferase</fullName>
    </submittedName>
</protein>
<evidence type="ECO:0000259" key="3">
    <source>
        <dbReference type="Pfam" id="PF00156"/>
    </source>
</evidence>
<dbReference type="GO" id="GO:0016757">
    <property type="term" value="F:glycosyltransferase activity"/>
    <property type="evidence" value="ECO:0007669"/>
    <property type="project" value="UniProtKB-KW"/>
</dbReference>
<organism evidence="4 5">
    <name type="scientific">Maribellus luteus</name>
    <dbReference type="NCBI Taxonomy" id="2305463"/>
    <lineage>
        <taxon>Bacteria</taxon>
        <taxon>Pseudomonadati</taxon>
        <taxon>Bacteroidota</taxon>
        <taxon>Bacteroidia</taxon>
        <taxon>Marinilabiliales</taxon>
        <taxon>Prolixibacteraceae</taxon>
        <taxon>Maribellus</taxon>
    </lineage>
</organism>
<proteinExistence type="predicted"/>
<dbReference type="CDD" id="cd06223">
    <property type="entry name" value="PRTases_typeI"/>
    <property type="match status" value="1"/>
</dbReference>
<name>A0A399T4V7_9BACT</name>
<keyword evidence="2 4" id="KW-0808">Transferase</keyword>
<dbReference type="RefSeq" id="WP_119437123.1">
    <property type="nucleotide sequence ID" value="NZ_QWGR01000003.1"/>
</dbReference>
<keyword evidence="1 4" id="KW-0328">Glycosyltransferase</keyword>
<evidence type="ECO:0000256" key="1">
    <source>
        <dbReference type="ARBA" id="ARBA00022676"/>
    </source>
</evidence>
<reference evidence="4 5" key="1">
    <citation type="submission" date="2018-08" db="EMBL/GenBank/DDBJ databases">
        <title>Pallidiluteibacterium maritimus gen. nov., sp. nov., isolated from coastal sediment.</title>
        <authorList>
            <person name="Zhou L.Y."/>
        </authorList>
    </citation>
    <scope>NUCLEOTIDE SEQUENCE [LARGE SCALE GENOMIC DNA]</scope>
    <source>
        <strain evidence="4 5">XSD2</strain>
    </source>
</reference>
<dbReference type="InterPro" id="IPR029057">
    <property type="entry name" value="PRTase-like"/>
</dbReference>
<accession>A0A399T4V7</accession>
<evidence type="ECO:0000256" key="2">
    <source>
        <dbReference type="ARBA" id="ARBA00022679"/>
    </source>
</evidence>